<dbReference type="Gene3D" id="3.90.550.10">
    <property type="entry name" value="Spore Coat Polysaccharide Biosynthesis Protein SpsA, Chain A"/>
    <property type="match status" value="1"/>
</dbReference>
<reference evidence="3 4" key="1">
    <citation type="submission" date="2017-02" db="EMBL/GenBank/DDBJ databases">
        <title>Complete genome sequence of the drought resistance-promoting endophyte Pantoea alhagi LTYR-11Z.</title>
        <authorList>
            <person name="Zhang L."/>
        </authorList>
    </citation>
    <scope>NUCLEOTIDE SEQUENCE [LARGE SCALE GENOMIC DNA]</scope>
    <source>
        <strain evidence="3 4">LTYR-11Z</strain>
    </source>
</reference>
<dbReference type="PANTHER" id="PTHR43179:SF7">
    <property type="entry name" value="RHAMNOSYLTRANSFERASE WBBL"/>
    <property type="match status" value="1"/>
</dbReference>
<dbReference type="Pfam" id="PF00535">
    <property type="entry name" value="Glycos_transf_2"/>
    <property type="match status" value="1"/>
</dbReference>
<dbReference type="OrthoDB" id="9179784at2"/>
<dbReference type="PANTHER" id="PTHR43179">
    <property type="entry name" value="RHAMNOSYLTRANSFERASE WBBL"/>
    <property type="match status" value="1"/>
</dbReference>
<dbReference type="SUPFAM" id="SSF53448">
    <property type="entry name" value="Nucleotide-diphospho-sugar transferases"/>
    <property type="match status" value="2"/>
</dbReference>
<accession>A0A1W6B8H1</accession>
<proteinExistence type="predicted"/>
<dbReference type="SUPFAM" id="SSF53756">
    <property type="entry name" value="UDP-Glycosyltransferase/glycogen phosphorylase"/>
    <property type="match status" value="2"/>
</dbReference>
<name>A0A1W6B8H1_9GAMM</name>
<dbReference type="Proteomes" id="UP000192900">
    <property type="component" value="Chromosome"/>
</dbReference>
<evidence type="ECO:0000313" key="3">
    <source>
        <dbReference type="EMBL" id="ARJ43333.1"/>
    </source>
</evidence>
<dbReference type="KEGG" id="palh:B1H58_15685"/>
<evidence type="ECO:0000313" key="4">
    <source>
        <dbReference type="Proteomes" id="UP000192900"/>
    </source>
</evidence>
<organism evidence="3 4">
    <name type="scientific">Pantoea alhagi</name>
    <dbReference type="NCBI Taxonomy" id="1891675"/>
    <lineage>
        <taxon>Bacteria</taxon>
        <taxon>Pseudomonadati</taxon>
        <taxon>Pseudomonadota</taxon>
        <taxon>Gammaproteobacteria</taxon>
        <taxon>Enterobacterales</taxon>
        <taxon>Erwiniaceae</taxon>
        <taxon>Pantoea</taxon>
    </lineage>
</organism>
<sequence>MSRILICSNHLEKLQGSELVTLELVEFMLDQGWYVDVFTHLLGGDIQNEFESLPNQERLLVTDDDSYPFEQAYDIVWIQHTVLNAYMIERLCKEGTNTRFIFNHMSSFASMEMPLDAELENRLAAAVLAVSHECAEMLVKKGIKKEKIILFDNPAPVKFAGTSVEYKETLKNVLCISNHPPQELFEAQQMLEKQGVRCDMIGAAGKQLRVSPALIASYDAIITIGKSVQYALVAGIPVYIYDMYGGEGYLTESNFTQSAWHNFSGRATKQKREAANICQELIDGFEQAQRYVLQQRSEFIQRWSLTQQLPALLAGLAEPQHYQLSDEESRTLSIHNKAQRQGTAPVWSYKKWTEARALSQHRLAATEAILRNNDAACRIDIIVINAGDVAATMASLDSVMAQHYRADNIWVTGQHFAETTTLPINVIHQQESWCDGITLIAEKSQADLLLVLHAGDCLLPHSLLKLAEHKLRYPSSLIFYFDEEASDAQGGINPMLKPDTNIDLLRSYPYIGRSLAFERGLLPAVNGLNPASGEFALIDMVWKAIEAAGPGCVKHIDYISVRAALPLLHWLNSSNNNLYQQVINEHFKRFGIAADINSAHEGSALKIRYHHQCNYKVSIIIPTKNNYKTLRQCIESLMEKTAYHHYEIIIVDNGSTDSDMVEYLQKLKALNISQLRLLEWDGNFNYAKINNFAVNAATGELLLFINDDIEAFESDWLDEMISHALRPEVGLVGARLITKTGIVQHGGIVLGLNGVAGTVNQGLNSASSGYMNRLKVAQNMSALSSACLMIKKEAFLSINGFDDKDFPQHFTEIDLALRLSQQGYLHVWTPYATLFQTNRTSLYKGENRAKAFPSKEDKDRLYHKWLHQLSIDSAYNKQLSKHVPGFEISPYMASVQDPLPGRPLPVILANNIDRQGCGYYRVIHPYTALEQQLYIDGGVNDTLIALPEIERLQPDVMLIQPGLRRGLSKYFEQVRTYSSAKIVIDYDDYSPNIPVRSMVRKHIKQDIIKDIRRDCAQADWVVVSTAPLADEFSRFTSNIRIAPNGLPVDIWGELKSNKRTKKKLRVGWAGGSTHTGDLSLIKPLIKAFEHEIEWVFMGMKPEGVQCEFHPGVPIEVYPEKLASLDLDLALVPLEINQFNICKSNLRLLELGACGIPVICTDIEPFRCGLPVTHVNNRYAEWAEAINMHIHEKEALERQGEELRKAIHENWMLRDGLLEKWRNAWLHL</sequence>
<dbReference type="AlphaFoldDB" id="A0A1W6B8H1"/>
<dbReference type="InterPro" id="IPR029044">
    <property type="entry name" value="Nucleotide-diphossugar_trans"/>
</dbReference>
<keyword evidence="4" id="KW-1185">Reference proteome</keyword>
<gene>
    <name evidence="3" type="ORF">B1H58_15685</name>
</gene>
<dbReference type="STRING" id="1891675.B1H58_15685"/>
<dbReference type="CDD" id="cd04186">
    <property type="entry name" value="GT_2_like_c"/>
    <property type="match status" value="1"/>
</dbReference>
<dbReference type="Gene3D" id="3.40.50.2000">
    <property type="entry name" value="Glycogen Phosphorylase B"/>
    <property type="match status" value="1"/>
</dbReference>
<feature type="coiled-coil region" evidence="1">
    <location>
        <begin position="1178"/>
        <end position="1205"/>
    </location>
</feature>
<dbReference type="InterPro" id="IPR001173">
    <property type="entry name" value="Glyco_trans_2-like"/>
</dbReference>
<evidence type="ECO:0000259" key="2">
    <source>
        <dbReference type="Pfam" id="PF00535"/>
    </source>
</evidence>
<protein>
    <recommendedName>
        <fullName evidence="2">Glycosyltransferase 2-like domain-containing protein</fullName>
    </recommendedName>
</protein>
<evidence type="ECO:0000256" key="1">
    <source>
        <dbReference type="SAM" id="Coils"/>
    </source>
</evidence>
<dbReference type="EMBL" id="CP019706">
    <property type="protein sequence ID" value="ARJ43333.1"/>
    <property type="molecule type" value="Genomic_DNA"/>
</dbReference>
<feature type="domain" description="Glycosyltransferase 2-like" evidence="2">
    <location>
        <begin position="618"/>
        <end position="794"/>
    </location>
</feature>
<keyword evidence="1" id="KW-0175">Coiled coil</keyword>
<dbReference type="RefSeq" id="WP_085071388.1">
    <property type="nucleotide sequence ID" value="NZ_CP019706.1"/>
</dbReference>